<gene>
    <name evidence="11" type="ORF">MENT_LOCUS33843</name>
</gene>
<feature type="transmembrane region" description="Helical" evidence="9">
    <location>
        <begin position="115"/>
        <end position="135"/>
    </location>
</feature>
<sequence length="498" mass="57260">MVTPTTAAVNSNELFSLIDNNNNEKINHGAAVKLISSEKARQHLYFVDDESQKDELNNSRENGQLPNCKQFPERRFKRNKQWTRSSPYSLWKAKFMLDYQCSEEDLKKELLMASFSHFGVFLLMFLHILFGSFIFIQIDSIIGEKPFYEVFLFSFTTITTIGYGNIAPKSPLGRLFCVFYCVFGIPLAFITLTQVGQLITEIYWICLISFKNWKKRKYGEEKEEEEENEGEKEEDIFEQLAEIEQQLPIIIITILIVLHSLIGGLLFHFVFDNMPLFRAIYFSFISITTIGFGDICPKPKNLLETISIIIYLSSGISIMSTMFGALGENLRRIHYLGRNFSGSQDVCIWFSGRYISIKELVTLVSNQFNASPERLREVLDELDILTKLATLNNGNSKEINKQINSTKNNLNIIEQLNNNKKLSTSSSLSTERERMIQALGTLHQIGLKGTRTFRTPSMNSFTAYVRNNFFVQAELSQNTVTRSLDDENLIVCRKPFFE</sequence>
<dbReference type="GO" id="GO:0022841">
    <property type="term" value="F:potassium ion leak channel activity"/>
    <property type="evidence" value="ECO:0007669"/>
    <property type="project" value="TreeGrafter"/>
</dbReference>
<feature type="transmembrane region" description="Helical" evidence="9">
    <location>
        <begin position="247"/>
        <end position="270"/>
    </location>
</feature>
<dbReference type="PRINTS" id="PR01333">
    <property type="entry name" value="2POREKCHANEL"/>
</dbReference>
<feature type="transmembrane region" description="Helical" evidence="9">
    <location>
        <begin position="276"/>
        <end position="296"/>
    </location>
</feature>
<evidence type="ECO:0000256" key="6">
    <source>
        <dbReference type="ARBA" id="ARBA00023136"/>
    </source>
</evidence>
<dbReference type="EMBL" id="CAJEWN010000408">
    <property type="protein sequence ID" value="CAD2181683.1"/>
    <property type="molecule type" value="Genomic_DNA"/>
</dbReference>
<reference evidence="11 12" key="1">
    <citation type="submission" date="2020-08" db="EMBL/GenBank/DDBJ databases">
        <authorList>
            <person name="Koutsovoulos G."/>
            <person name="Danchin GJ E."/>
        </authorList>
    </citation>
    <scope>NUCLEOTIDE SEQUENCE [LARGE SCALE GENOMIC DNA]</scope>
</reference>
<evidence type="ECO:0000313" key="11">
    <source>
        <dbReference type="EMBL" id="CAD2181683.1"/>
    </source>
</evidence>
<evidence type="ECO:0000256" key="8">
    <source>
        <dbReference type="RuleBase" id="RU003857"/>
    </source>
</evidence>
<feature type="domain" description="Potassium channel" evidence="10">
    <location>
        <begin position="260"/>
        <end position="331"/>
    </location>
</feature>
<dbReference type="Gene3D" id="1.10.287.70">
    <property type="match status" value="1"/>
</dbReference>
<feature type="transmembrane region" description="Helical" evidence="9">
    <location>
        <begin position="172"/>
        <end position="192"/>
    </location>
</feature>
<evidence type="ECO:0000256" key="1">
    <source>
        <dbReference type="ARBA" id="ARBA00004141"/>
    </source>
</evidence>
<comment type="caution">
    <text evidence="11">The sequence shown here is derived from an EMBL/GenBank/DDBJ whole genome shotgun (WGS) entry which is preliminary data.</text>
</comment>
<keyword evidence="6 9" id="KW-0472">Membrane</keyword>
<dbReference type="GO" id="GO:0005886">
    <property type="term" value="C:plasma membrane"/>
    <property type="evidence" value="ECO:0007669"/>
    <property type="project" value="TreeGrafter"/>
</dbReference>
<comment type="similarity">
    <text evidence="8">Belongs to the two pore domain potassium channel (TC 1.A.1.8) family.</text>
</comment>
<dbReference type="GO" id="GO:0030322">
    <property type="term" value="P:stabilization of membrane potential"/>
    <property type="evidence" value="ECO:0007669"/>
    <property type="project" value="TreeGrafter"/>
</dbReference>
<dbReference type="PANTHER" id="PTHR11003:SF330">
    <property type="entry name" value="POTASSIUM CHANNEL DOMAIN-CONTAINING PROTEIN"/>
    <property type="match status" value="1"/>
</dbReference>
<dbReference type="PANTHER" id="PTHR11003">
    <property type="entry name" value="POTASSIUM CHANNEL, SUBFAMILY K"/>
    <property type="match status" value="1"/>
</dbReference>
<evidence type="ECO:0000313" key="12">
    <source>
        <dbReference type="Proteomes" id="UP000580250"/>
    </source>
</evidence>
<dbReference type="AlphaFoldDB" id="A0A6V7W3H6"/>
<name>A0A6V7W3H6_MELEN</name>
<dbReference type="OrthoDB" id="297496at2759"/>
<dbReference type="GO" id="GO:0015271">
    <property type="term" value="F:outward rectifier potassium channel activity"/>
    <property type="evidence" value="ECO:0007669"/>
    <property type="project" value="TreeGrafter"/>
</dbReference>
<dbReference type="InterPro" id="IPR003280">
    <property type="entry name" value="2pore_dom_K_chnl"/>
</dbReference>
<dbReference type="InterPro" id="IPR013099">
    <property type="entry name" value="K_chnl_dom"/>
</dbReference>
<dbReference type="SUPFAM" id="SSF81324">
    <property type="entry name" value="Voltage-gated potassium channels"/>
    <property type="match status" value="2"/>
</dbReference>
<keyword evidence="4 9" id="KW-1133">Transmembrane helix</keyword>
<evidence type="ECO:0000259" key="10">
    <source>
        <dbReference type="Pfam" id="PF07885"/>
    </source>
</evidence>
<feature type="domain" description="Potassium channel" evidence="10">
    <location>
        <begin position="124"/>
        <end position="200"/>
    </location>
</feature>
<evidence type="ECO:0000256" key="7">
    <source>
        <dbReference type="ARBA" id="ARBA00023303"/>
    </source>
</evidence>
<keyword evidence="7 8" id="KW-0407">Ion channel</keyword>
<keyword evidence="5 8" id="KW-0406">Ion transport</keyword>
<proteinExistence type="inferred from homology"/>
<accession>A0A6V7W3H6</accession>
<organism evidence="11 12">
    <name type="scientific">Meloidogyne enterolobii</name>
    <name type="common">Root-knot nematode worm</name>
    <name type="synonym">Meloidogyne mayaguensis</name>
    <dbReference type="NCBI Taxonomy" id="390850"/>
    <lineage>
        <taxon>Eukaryota</taxon>
        <taxon>Metazoa</taxon>
        <taxon>Ecdysozoa</taxon>
        <taxon>Nematoda</taxon>
        <taxon>Chromadorea</taxon>
        <taxon>Rhabditida</taxon>
        <taxon>Tylenchina</taxon>
        <taxon>Tylenchomorpha</taxon>
        <taxon>Tylenchoidea</taxon>
        <taxon>Meloidogynidae</taxon>
        <taxon>Meloidogyninae</taxon>
        <taxon>Meloidogyne</taxon>
    </lineage>
</organism>
<comment type="subcellular location">
    <subcellularLocation>
        <location evidence="1">Membrane</location>
        <topology evidence="1">Multi-pass membrane protein</topology>
    </subcellularLocation>
</comment>
<protein>
    <recommendedName>
        <fullName evidence="10">Potassium channel domain-containing protein</fullName>
    </recommendedName>
</protein>
<evidence type="ECO:0000256" key="5">
    <source>
        <dbReference type="ARBA" id="ARBA00023065"/>
    </source>
</evidence>
<evidence type="ECO:0000256" key="3">
    <source>
        <dbReference type="ARBA" id="ARBA00022692"/>
    </source>
</evidence>
<feature type="transmembrane region" description="Helical" evidence="9">
    <location>
        <begin position="308"/>
        <end position="326"/>
    </location>
</feature>
<keyword evidence="2 8" id="KW-0813">Transport</keyword>
<evidence type="ECO:0000256" key="2">
    <source>
        <dbReference type="ARBA" id="ARBA00022448"/>
    </source>
</evidence>
<keyword evidence="3 8" id="KW-0812">Transmembrane</keyword>
<dbReference type="Pfam" id="PF07885">
    <property type="entry name" value="Ion_trans_2"/>
    <property type="match status" value="2"/>
</dbReference>
<feature type="transmembrane region" description="Helical" evidence="9">
    <location>
        <begin position="147"/>
        <end position="166"/>
    </location>
</feature>
<evidence type="ECO:0000256" key="9">
    <source>
        <dbReference type="SAM" id="Phobius"/>
    </source>
</evidence>
<dbReference type="Proteomes" id="UP000580250">
    <property type="component" value="Unassembled WGS sequence"/>
</dbReference>
<evidence type="ECO:0000256" key="4">
    <source>
        <dbReference type="ARBA" id="ARBA00022989"/>
    </source>
</evidence>